<keyword evidence="1" id="KW-0732">Signal</keyword>
<organism evidence="3 4">
    <name type="scientific">Mesobacillus foraminis</name>
    <dbReference type="NCBI Taxonomy" id="279826"/>
    <lineage>
        <taxon>Bacteria</taxon>
        <taxon>Bacillati</taxon>
        <taxon>Bacillota</taxon>
        <taxon>Bacilli</taxon>
        <taxon>Bacillales</taxon>
        <taxon>Bacillaceae</taxon>
        <taxon>Mesobacillus</taxon>
    </lineage>
</organism>
<evidence type="ECO:0000256" key="1">
    <source>
        <dbReference type="SAM" id="SignalP"/>
    </source>
</evidence>
<accession>A0A4R2BGS4</accession>
<protein>
    <submittedName>
        <fullName evidence="3">YtkA-like protein</fullName>
    </submittedName>
</protein>
<keyword evidence="4" id="KW-1185">Reference proteome</keyword>
<feature type="domain" description="YtkA-like" evidence="2">
    <location>
        <begin position="29"/>
        <end position="110"/>
    </location>
</feature>
<evidence type="ECO:0000313" key="4">
    <source>
        <dbReference type="Proteomes" id="UP000295689"/>
    </source>
</evidence>
<sequence>MKKLIYLPFILLLLSACVQLKDTAATLYEKENPIEIRIELPDSISKRKQIKITAVLTQDQTTIEKFVHFQIWKSDDSVNYGMEEAINEGMGRYSISKQFDTDGLYYIKVHAGSNDSIIMPQYRIVVGDLTEQDLKILQEGQNRQNSMHEHHH</sequence>
<dbReference type="EMBL" id="SLVV01000004">
    <property type="protein sequence ID" value="TCN26066.1"/>
    <property type="molecule type" value="Genomic_DNA"/>
</dbReference>
<gene>
    <name evidence="3" type="ORF">EV146_104173</name>
</gene>
<feature type="chain" id="PRO_5039332854" evidence="1">
    <location>
        <begin position="21"/>
        <end position="152"/>
    </location>
</feature>
<feature type="signal peptide" evidence="1">
    <location>
        <begin position="1"/>
        <end position="20"/>
    </location>
</feature>
<dbReference type="Pfam" id="PF13115">
    <property type="entry name" value="YtkA"/>
    <property type="match status" value="1"/>
</dbReference>
<dbReference type="InterPro" id="IPR032693">
    <property type="entry name" value="YtkA-like_dom"/>
</dbReference>
<dbReference type="RefSeq" id="WP_132004201.1">
    <property type="nucleotide sequence ID" value="NZ_JABUHM010000009.1"/>
</dbReference>
<proteinExistence type="predicted"/>
<evidence type="ECO:0000313" key="3">
    <source>
        <dbReference type="EMBL" id="TCN26066.1"/>
    </source>
</evidence>
<evidence type="ECO:0000259" key="2">
    <source>
        <dbReference type="Pfam" id="PF13115"/>
    </source>
</evidence>
<comment type="caution">
    <text evidence="3">The sequence shown here is derived from an EMBL/GenBank/DDBJ whole genome shotgun (WGS) entry which is preliminary data.</text>
</comment>
<dbReference type="AlphaFoldDB" id="A0A4R2BGS4"/>
<dbReference type="Proteomes" id="UP000295689">
    <property type="component" value="Unassembled WGS sequence"/>
</dbReference>
<name>A0A4R2BGS4_9BACI</name>
<dbReference type="PROSITE" id="PS51257">
    <property type="entry name" value="PROKAR_LIPOPROTEIN"/>
    <property type="match status" value="1"/>
</dbReference>
<reference evidence="3 4" key="1">
    <citation type="journal article" date="2015" name="Stand. Genomic Sci.">
        <title>Genomic Encyclopedia of Bacterial and Archaeal Type Strains, Phase III: the genomes of soil and plant-associated and newly described type strains.</title>
        <authorList>
            <person name="Whitman W.B."/>
            <person name="Woyke T."/>
            <person name="Klenk H.P."/>
            <person name="Zhou Y."/>
            <person name="Lilburn T.G."/>
            <person name="Beck B.J."/>
            <person name="De Vos P."/>
            <person name="Vandamme P."/>
            <person name="Eisen J.A."/>
            <person name="Garrity G."/>
            <person name="Hugenholtz P."/>
            <person name="Kyrpides N.C."/>
        </authorList>
    </citation>
    <scope>NUCLEOTIDE SEQUENCE [LARGE SCALE GENOMIC DNA]</scope>
    <source>
        <strain evidence="3 4">CV53</strain>
    </source>
</reference>